<evidence type="ECO:0000256" key="1">
    <source>
        <dbReference type="SAM" id="MobiDB-lite"/>
    </source>
</evidence>
<reference evidence="2" key="1">
    <citation type="journal article" date="2019" name="Sci. Rep.">
        <title>Draft genome of Tanacetum cinerariifolium, the natural source of mosquito coil.</title>
        <authorList>
            <person name="Yamashiro T."/>
            <person name="Shiraishi A."/>
            <person name="Satake H."/>
            <person name="Nakayama K."/>
        </authorList>
    </citation>
    <scope>NUCLEOTIDE SEQUENCE</scope>
</reference>
<dbReference type="AlphaFoldDB" id="A0A6L2NK65"/>
<accession>A0A6L2NK65</accession>
<name>A0A6L2NK65_TANCI</name>
<protein>
    <submittedName>
        <fullName evidence="2">Uncharacterized protein</fullName>
    </submittedName>
</protein>
<gene>
    <name evidence="2" type="ORF">Tci_058571</name>
</gene>
<sequence>MYKSKYISEGTKKIVNVEYSWLPSIFSHYKVFGHNDNFFKKKNIKGIGKVCVEKKDNEFKTVQNRRFIRNGFNMNRNLDRQNDRKWNDMRNVKGKNKWQINNESEYKRRQENEVKDNGFNEGSTSEKNSSDGVLGSNRFTLLDSLVNEEDLVPNTNQRKIVDEVLSKESNGKNRERNRWTEDMKRYYRDRKEMFDVARDLEENKDVLEEDGDENNNVLRNKVEGSGGSFK</sequence>
<proteinExistence type="predicted"/>
<feature type="compositionally biased region" description="Polar residues" evidence="1">
    <location>
        <begin position="120"/>
        <end position="131"/>
    </location>
</feature>
<feature type="compositionally biased region" description="Basic and acidic residues" evidence="1">
    <location>
        <begin position="104"/>
        <end position="118"/>
    </location>
</feature>
<feature type="region of interest" description="Disordered" evidence="1">
    <location>
        <begin position="205"/>
        <end position="230"/>
    </location>
</feature>
<evidence type="ECO:0000313" key="2">
    <source>
        <dbReference type="EMBL" id="GEU86593.1"/>
    </source>
</evidence>
<feature type="compositionally biased region" description="Basic and acidic residues" evidence="1">
    <location>
        <begin position="79"/>
        <end position="91"/>
    </location>
</feature>
<feature type="region of interest" description="Disordered" evidence="1">
    <location>
        <begin position="79"/>
        <end position="134"/>
    </location>
</feature>
<dbReference type="EMBL" id="BKCJ010009360">
    <property type="protein sequence ID" value="GEU86593.1"/>
    <property type="molecule type" value="Genomic_DNA"/>
</dbReference>
<comment type="caution">
    <text evidence="2">The sequence shown here is derived from an EMBL/GenBank/DDBJ whole genome shotgun (WGS) entry which is preliminary data.</text>
</comment>
<organism evidence="2">
    <name type="scientific">Tanacetum cinerariifolium</name>
    <name type="common">Dalmatian daisy</name>
    <name type="synonym">Chrysanthemum cinerariifolium</name>
    <dbReference type="NCBI Taxonomy" id="118510"/>
    <lineage>
        <taxon>Eukaryota</taxon>
        <taxon>Viridiplantae</taxon>
        <taxon>Streptophyta</taxon>
        <taxon>Embryophyta</taxon>
        <taxon>Tracheophyta</taxon>
        <taxon>Spermatophyta</taxon>
        <taxon>Magnoliopsida</taxon>
        <taxon>eudicotyledons</taxon>
        <taxon>Gunneridae</taxon>
        <taxon>Pentapetalae</taxon>
        <taxon>asterids</taxon>
        <taxon>campanulids</taxon>
        <taxon>Asterales</taxon>
        <taxon>Asteraceae</taxon>
        <taxon>Asteroideae</taxon>
        <taxon>Anthemideae</taxon>
        <taxon>Anthemidinae</taxon>
        <taxon>Tanacetum</taxon>
    </lineage>
</organism>